<gene>
    <name evidence="7" type="ORF">XBKQ1_2610006</name>
</gene>
<dbReference type="GO" id="GO:0005524">
    <property type="term" value="F:ATP binding"/>
    <property type="evidence" value="ECO:0007669"/>
    <property type="project" value="UniProtKB-KW"/>
</dbReference>
<evidence type="ECO:0000256" key="1">
    <source>
        <dbReference type="ARBA" id="ARBA00022490"/>
    </source>
</evidence>
<evidence type="ECO:0000259" key="6">
    <source>
        <dbReference type="Pfam" id="PF03129"/>
    </source>
</evidence>
<dbReference type="OrthoDB" id="10011670at2"/>
<comment type="caution">
    <text evidence="7">The sequence shown here is derived from an EMBL/GenBank/DDBJ whole genome shotgun (WGS) entry which is preliminary data.</text>
</comment>
<dbReference type="RefSeq" id="WP_038249511.1">
    <property type="nucleotide sequence ID" value="NZ_CAWLZI010000244.1"/>
</dbReference>
<dbReference type="PANTHER" id="PTHR11451:SF44">
    <property type="entry name" value="THREONINE--TRNA LIGASE, CHLOROPLASTIC_MITOCHONDRIAL 2"/>
    <property type="match status" value="1"/>
</dbReference>
<evidence type="ECO:0000256" key="2">
    <source>
        <dbReference type="ARBA" id="ARBA00022598"/>
    </source>
</evidence>
<sequence length="459" mass="52782">MRFEQIILLHKSGNVIFEQPYVQGCSKLNSVLIHENFGNSVDALRSYFGLDTRFSGEKFLNSKEVFKKSINLELIGNDGMAPGFVYIQPKGAVFEKVANQFNDSFLQDMLAVEVYLPIVYKKCRKLGNLTDRFESTDQVFRVEDNKNELRLSYSADPNLLKWLENKTIFDNQLPLCIHSKLPAVRKFRSGSLNTMTTVRQYELTDIHTICRYDQAVDTLEKLMKHCSRDIRYWCRENWILSIDICEEFVARYQNLIGKLTKASEQHAVVNVVKNRTHYYGLRIGLQADVGSGTAMLYNFQLDEENPKNFNIKSDKSTEIVLIHSNGLTGSGLMTLFVGRLLSHKEQFPSIIASNQIAIIPRHKEDKELADQISRDLNSQNIRSIVVEKRRIGKSLAFAQQLGIPYYSIVGGDNSSIRIHKFGHYSDMDIELFLLKINSENSKFNINQLYYHQDKTLFAD</sequence>
<keyword evidence="8" id="KW-1185">Reference proteome</keyword>
<dbReference type="Proteomes" id="UP000028500">
    <property type="component" value="Unassembled WGS sequence"/>
</dbReference>
<proteinExistence type="predicted"/>
<dbReference type="EMBL" id="CBSY010000181">
    <property type="protein sequence ID" value="CDH20376.1"/>
    <property type="molecule type" value="Genomic_DNA"/>
</dbReference>
<dbReference type="Gene3D" id="3.30.930.10">
    <property type="entry name" value="Bira Bifunctional Protein, Domain 2"/>
    <property type="match status" value="1"/>
</dbReference>
<accession>A0A077PI29</accession>
<keyword evidence="3" id="KW-0547">Nucleotide-binding</keyword>
<dbReference type="GO" id="GO:0004829">
    <property type="term" value="F:threonine-tRNA ligase activity"/>
    <property type="evidence" value="ECO:0007669"/>
    <property type="project" value="TreeGrafter"/>
</dbReference>
<dbReference type="PANTHER" id="PTHR11451">
    <property type="entry name" value="THREONINE-TRNA LIGASE"/>
    <property type="match status" value="1"/>
</dbReference>
<dbReference type="InterPro" id="IPR045864">
    <property type="entry name" value="aa-tRNA-synth_II/BPL/LPL"/>
</dbReference>
<keyword evidence="1" id="KW-0963">Cytoplasm</keyword>
<organism evidence="7 8">
    <name type="scientific">Xenorhabdus bovienii str. kraussei Quebec</name>
    <dbReference type="NCBI Taxonomy" id="1398203"/>
    <lineage>
        <taxon>Bacteria</taxon>
        <taxon>Pseudomonadati</taxon>
        <taxon>Pseudomonadota</taxon>
        <taxon>Gammaproteobacteria</taxon>
        <taxon>Enterobacterales</taxon>
        <taxon>Morganellaceae</taxon>
        <taxon>Xenorhabdus</taxon>
    </lineage>
</organism>
<dbReference type="SUPFAM" id="SSF52954">
    <property type="entry name" value="Class II aaRS ABD-related"/>
    <property type="match status" value="1"/>
</dbReference>
<evidence type="ECO:0000313" key="8">
    <source>
        <dbReference type="Proteomes" id="UP000028500"/>
    </source>
</evidence>
<keyword evidence="5" id="KW-0030">Aminoacyl-tRNA synthetase</keyword>
<reference evidence="7" key="1">
    <citation type="submission" date="2013-07" db="EMBL/GenBank/DDBJ databases">
        <title>Sub-species coevolution in mutualistic symbiosis.</title>
        <authorList>
            <person name="Murfin K."/>
            <person name="Klassen J."/>
            <person name="Lee M."/>
            <person name="Forst S."/>
            <person name="Stock P."/>
            <person name="Goodrich-Blair H."/>
        </authorList>
    </citation>
    <scope>NUCLEOTIDE SEQUENCE [LARGE SCALE GENOMIC DNA]</scope>
    <source>
        <strain evidence="7">Kraussei Quebec</strain>
    </source>
</reference>
<dbReference type="InterPro" id="IPR036621">
    <property type="entry name" value="Anticodon-bd_dom_sf"/>
</dbReference>
<keyword evidence="4" id="KW-0648">Protein biosynthesis</keyword>
<evidence type="ECO:0000256" key="4">
    <source>
        <dbReference type="ARBA" id="ARBA00022917"/>
    </source>
</evidence>
<dbReference type="AlphaFoldDB" id="A0A077PI29"/>
<keyword evidence="3" id="KW-0067">ATP-binding</keyword>
<evidence type="ECO:0000313" key="7">
    <source>
        <dbReference type="EMBL" id="CDH20376.1"/>
    </source>
</evidence>
<dbReference type="Pfam" id="PF03129">
    <property type="entry name" value="HGTP_anticodon"/>
    <property type="match status" value="1"/>
</dbReference>
<protein>
    <recommendedName>
        <fullName evidence="6">Anticodon-binding domain-containing protein</fullName>
    </recommendedName>
</protein>
<dbReference type="SUPFAM" id="SSF55681">
    <property type="entry name" value="Class II aaRS and biotin synthetases"/>
    <property type="match status" value="1"/>
</dbReference>
<dbReference type="HOGENOM" id="CLU_595730_0_0_6"/>
<feature type="domain" description="Anticodon-binding" evidence="6">
    <location>
        <begin position="355"/>
        <end position="412"/>
    </location>
</feature>
<dbReference type="InterPro" id="IPR004154">
    <property type="entry name" value="Anticodon-bd"/>
</dbReference>
<evidence type="ECO:0000256" key="3">
    <source>
        <dbReference type="ARBA" id="ARBA00022840"/>
    </source>
</evidence>
<dbReference type="Gene3D" id="3.40.50.800">
    <property type="entry name" value="Anticodon-binding domain"/>
    <property type="match status" value="1"/>
</dbReference>
<evidence type="ECO:0000256" key="5">
    <source>
        <dbReference type="ARBA" id="ARBA00023146"/>
    </source>
</evidence>
<dbReference type="GO" id="GO:0006435">
    <property type="term" value="P:threonyl-tRNA aminoacylation"/>
    <property type="evidence" value="ECO:0007669"/>
    <property type="project" value="TreeGrafter"/>
</dbReference>
<keyword evidence="2" id="KW-0436">Ligase</keyword>
<name>A0A077PI29_XENBV</name>